<evidence type="ECO:0000313" key="9">
    <source>
        <dbReference type="EMBL" id="AJQ92272.1"/>
    </source>
</evidence>
<feature type="domain" description="Histidine kinase" evidence="7">
    <location>
        <begin position="368"/>
        <end position="583"/>
    </location>
</feature>
<dbReference type="STRING" id="1445510.YC6258_00220"/>
<dbReference type="EMBL" id="CP007142">
    <property type="protein sequence ID" value="AJQ92272.1"/>
    <property type="molecule type" value="Genomic_DNA"/>
</dbReference>
<dbReference type="HOGENOM" id="CLU_366298_0_0_6"/>
<dbReference type="EC" id="2.7.13.3" evidence="2"/>
<dbReference type="InterPro" id="IPR036890">
    <property type="entry name" value="HATPase_C_sf"/>
</dbReference>
<organism evidence="9 10">
    <name type="scientific">Gynuella sunshinyii YC6258</name>
    <dbReference type="NCBI Taxonomy" id="1445510"/>
    <lineage>
        <taxon>Bacteria</taxon>
        <taxon>Pseudomonadati</taxon>
        <taxon>Pseudomonadota</taxon>
        <taxon>Gammaproteobacteria</taxon>
        <taxon>Oceanospirillales</taxon>
        <taxon>Saccharospirillaceae</taxon>
        <taxon>Gynuella</taxon>
    </lineage>
</organism>
<evidence type="ECO:0000313" key="10">
    <source>
        <dbReference type="Proteomes" id="UP000032266"/>
    </source>
</evidence>
<dbReference type="InterPro" id="IPR003594">
    <property type="entry name" value="HATPase_dom"/>
</dbReference>
<reference evidence="9 10" key="1">
    <citation type="submission" date="2014-01" db="EMBL/GenBank/DDBJ databases">
        <title>Full genme sequencing of cellulolytic bacterium Gynuella sunshinyii YC6258T gen. nov., sp. nov.</title>
        <authorList>
            <person name="Khan H."/>
            <person name="Chung E.J."/>
            <person name="Chung Y.R."/>
        </authorList>
    </citation>
    <scope>NUCLEOTIDE SEQUENCE [LARGE SCALE GENOMIC DNA]</scope>
    <source>
        <strain evidence="9 10">YC6258</strain>
    </source>
</reference>
<feature type="transmembrane region" description="Helical" evidence="6">
    <location>
        <begin position="141"/>
        <end position="165"/>
    </location>
</feature>
<keyword evidence="4 9" id="KW-0418">Kinase</keyword>
<evidence type="ECO:0000256" key="4">
    <source>
        <dbReference type="ARBA" id="ARBA00022777"/>
    </source>
</evidence>
<evidence type="ECO:0000256" key="6">
    <source>
        <dbReference type="SAM" id="Phobius"/>
    </source>
</evidence>
<dbReference type="SUPFAM" id="SSF55874">
    <property type="entry name" value="ATPase domain of HSP90 chaperone/DNA topoisomerase II/histidine kinase"/>
    <property type="match status" value="1"/>
</dbReference>
<feature type="region of interest" description="Disordered" evidence="5">
    <location>
        <begin position="722"/>
        <end position="749"/>
    </location>
</feature>
<gene>
    <name evidence="9" type="ORF">YC6258_00220</name>
</gene>
<dbReference type="Proteomes" id="UP000032266">
    <property type="component" value="Chromosome"/>
</dbReference>
<keyword evidence="10" id="KW-1185">Reference proteome</keyword>
<evidence type="ECO:0000256" key="5">
    <source>
        <dbReference type="SAM" id="MobiDB-lite"/>
    </source>
</evidence>
<dbReference type="PANTHER" id="PTHR43047">
    <property type="entry name" value="TWO-COMPONENT HISTIDINE PROTEIN KINASE"/>
    <property type="match status" value="1"/>
</dbReference>
<name>A0A0C5VCS3_9GAMM</name>
<evidence type="ECO:0000256" key="3">
    <source>
        <dbReference type="ARBA" id="ARBA00022679"/>
    </source>
</evidence>
<dbReference type="Gene3D" id="3.30.565.10">
    <property type="entry name" value="Histidine kinase-like ATPase, C-terminal domain"/>
    <property type="match status" value="1"/>
</dbReference>
<evidence type="ECO:0000256" key="1">
    <source>
        <dbReference type="ARBA" id="ARBA00000085"/>
    </source>
</evidence>
<dbReference type="GO" id="GO:0006355">
    <property type="term" value="P:regulation of DNA-templated transcription"/>
    <property type="evidence" value="ECO:0007669"/>
    <property type="project" value="InterPro"/>
</dbReference>
<dbReference type="PROSITE" id="PS50112">
    <property type="entry name" value="PAS"/>
    <property type="match status" value="1"/>
</dbReference>
<dbReference type="InterPro" id="IPR013767">
    <property type="entry name" value="PAS_fold"/>
</dbReference>
<dbReference type="Pfam" id="PF02518">
    <property type="entry name" value="HATPase_c"/>
    <property type="match status" value="1"/>
</dbReference>
<dbReference type="GO" id="GO:0000155">
    <property type="term" value="F:phosphorelay sensor kinase activity"/>
    <property type="evidence" value="ECO:0007669"/>
    <property type="project" value="TreeGrafter"/>
</dbReference>
<comment type="catalytic activity">
    <reaction evidence="1">
        <text>ATP + protein L-histidine = ADP + protein N-phospho-L-histidine.</text>
        <dbReference type="EC" id="2.7.13.3"/>
    </reaction>
</comment>
<keyword evidence="3" id="KW-0808">Transferase</keyword>
<keyword evidence="6" id="KW-0472">Membrane</keyword>
<dbReference type="InterPro" id="IPR035965">
    <property type="entry name" value="PAS-like_dom_sf"/>
</dbReference>
<proteinExistence type="predicted"/>
<keyword evidence="6" id="KW-1133">Transmembrane helix</keyword>
<dbReference type="KEGG" id="gsn:YC6258_00220"/>
<dbReference type="OrthoDB" id="9792686at2"/>
<dbReference type="PANTHER" id="PTHR43047:SF66">
    <property type="entry name" value="HISKA"/>
    <property type="match status" value="1"/>
</dbReference>
<evidence type="ECO:0000259" key="8">
    <source>
        <dbReference type="PROSITE" id="PS50112"/>
    </source>
</evidence>
<dbReference type="SUPFAM" id="SSF55785">
    <property type="entry name" value="PYP-like sensor domain (PAS domain)"/>
    <property type="match status" value="1"/>
</dbReference>
<dbReference type="CDD" id="cd00130">
    <property type="entry name" value="PAS"/>
    <property type="match status" value="1"/>
</dbReference>
<dbReference type="GO" id="GO:0009927">
    <property type="term" value="F:histidine phosphotransfer kinase activity"/>
    <property type="evidence" value="ECO:0007669"/>
    <property type="project" value="TreeGrafter"/>
</dbReference>
<dbReference type="PROSITE" id="PS50109">
    <property type="entry name" value="HIS_KIN"/>
    <property type="match status" value="1"/>
</dbReference>
<dbReference type="InterPro" id="IPR005467">
    <property type="entry name" value="His_kinase_dom"/>
</dbReference>
<evidence type="ECO:0000259" key="7">
    <source>
        <dbReference type="PROSITE" id="PS50109"/>
    </source>
</evidence>
<feature type="domain" description="PAS" evidence="8">
    <location>
        <begin position="217"/>
        <end position="254"/>
    </location>
</feature>
<evidence type="ECO:0000256" key="2">
    <source>
        <dbReference type="ARBA" id="ARBA00012438"/>
    </source>
</evidence>
<protein>
    <recommendedName>
        <fullName evidence="2">histidine kinase</fullName>
        <ecNumber evidence="2">2.7.13.3</ecNumber>
    </recommendedName>
</protein>
<keyword evidence="6" id="KW-0812">Transmembrane</keyword>
<dbReference type="InterPro" id="IPR000014">
    <property type="entry name" value="PAS"/>
</dbReference>
<dbReference type="AlphaFoldDB" id="A0A0C5VCS3"/>
<dbReference type="SMART" id="SM00387">
    <property type="entry name" value="HATPase_c"/>
    <property type="match status" value="1"/>
</dbReference>
<dbReference type="NCBIfam" id="TIGR00229">
    <property type="entry name" value="sensory_box"/>
    <property type="match status" value="1"/>
</dbReference>
<sequence length="761" mass="85381">MTTRFSIMQKMVMPVIWVSLCFAVVLCVLVFGLSQRAYVQQRQQQLNWADIAIQAGRPDADILASPDIRGVLHFSADHRVESASGSFAGVVDLSELPQSVRHLVDKHQIPATIYTNYFLLNGQQADHYVLLAARPFIASSLFYQGMIYSAVIVALVVVIGLILWFQFWHRLARPVAELFDYLKWYQRNNGQHDVSLPQSMDMLGESYVSLLKDLQHQQEQYQLLLESSQDVVLILDSNGNIQQANTIAENLLGLCVSVPGQQNIVDLFPESLRIRQTNLYEELINTRQNQHYGLSGNFVLCHENSSLLDVSMTIACLDNTGSDHYICLIRDISDYRDHQRLQQQMTDFQERLQKARELQTARESYVVAASQQVKASLTALLGVARQSYAHAANDFQRQYLESVVFAAEGAIDMAERLFERPALQAGQMLPANKPFSLHQIYSRLLLLGASMTQQRSLKLLVDLPPDLPDLLIGDVILYRQVLRTLFSNALKFTRQGHIRIRVSYRRSGGDIRLLTEVSDTGIGIAAGLIPQLFSRSANTTLADKESASLFLAYTQCTQSHGSMGVESQLSVGSRFWFELPFVAAPVHSAPAWEDIPIPLVWWIDKRIHQHNEMLLECLSDCGIAVAVRDFTDPALMHEPPADVLLAPSWEDEIFVAHLKSRKPSAVYIAFADLLAGEYSGTSKQTDAVGTYPITALDVFKLVKISLHDRWYLRKPEGGSLVKKPRSAVQLDNQVQQTEDPEPNSVLQNVALTAWDESSSGN</sequence>
<dbReference type="Pfam" id="PF00989">
    <property type="entry name" value="PAS"/>
    <property type="match status" value="1"/>
</dbReference>
<dbReference type="SMART" id="SM00091">
    <property type="entry name" value="PAS"/>
    <property type="match status" value="1"/>
</dbReference>
<dbReference type="Gene3D" id="3.30.450.20">
    <property type="entry name" value="PAS domain"/>
    <property type="match status" value="1"/>
</dbReference>
<dbReference type="GO" id="GO:0005886">
    <property type="term" value="C:plasma membrane"/>
    <property type="evidence" value="ECO:0007669"/>
    <property type="project" value="TreeGrafter"/>
</dbReference>
<accession>A0A0C5VCS3</accession>
<dbReference type="RefSeq" id="WP_044615385.1">
    <property type="nucleotide sequence ID" value="NZ_CP007142.1"/>
</dbReference>